<gene>
    <name evidence="3" type="ORF">BO71DRAFT_328422</name>
</gene>
<sequence>MCSLQRKRKHSELVADETEPQPLLRKNSRPTDWDALKVQAQTRVQKDAPSDRQNEEMLVDCLFACLKWLPDGGRESLAREIIISETDGSLWKVYQNLLANLLYPMKAKWHPRPMEEAQTTEEEFFRAECLERDSYCCVVSGQMERGHYKSLDDPPDVFINHVEAAHIVPLTFGSWECQSEHPTPGVHSWESLYRYFPNVRKSGMNVDKLNFSANGLSLGKNLWLAFGQFMMAFEATDVKNKYLMKVYDTFMTPDLFWIPTDGFVTFSRAEGMEHSSLPDPVLLDCHSRLAEIFDASGLCKYIDEKIEKWDRMRYGPEEKLKKDGSTDVAEFLKAGLWYSAVS</sequence>
<dbReference type="OrthoDB" id="2104739at2759"/>
<protein>
    <recommendedName>
        <fullName evidence="2">HNH nuclease domain-containing protein</fullName>
    </recommendedName>
</protein>
<evidence type="ECO:0000256" key="1">
    <source>
        <dbReference type="SAM" id="MobiDB-lite"/>
    </source>
</evidence>
<organism evidence="3 4">
    <name type="scientific">Aspergillus ellipticus CBS 707.79</name>
    <dbReference type="NCBI Taxonomy" id="1448320"/>
    <lineage>
        <taxon>Eukaryota</taxon>
        <taxon>Fungi</taxon>
        <taxon>Dikarya</taxon>
        <taxon>Ascomycota</taxon>
        <taxon>Pezizomycotina</taxon>
        <taxon>Eurotiomycetes</taxon>
        <taxon>Eurotiomycetidae</taxon>
        <taxon>Eurotiales</taxon>
        <taxon>Aspergillaceae</taxon>
        <taxon>Aspergillus</taxon>
        <taxon>Aspergillus subgen. Circumdati</taxon>
    </lineage>
</organism>
<dbReference type="VEuPathDB" id="FungiDB:BO71DRAFT_328422"/>
<dbReference type="STRING" id="1448320.A0A319DFV2"/>
<dbReference type="Proteomes" id="UP000247810">
    <property type="component" value="Unassembled WGS sequence"/>
</dbReference>
<reference evidence="3 4" key="1">
    <citation type="submission" date="2018-02" db="EMBL/GenBank/DDBJ databases">
        <title>The genomes of Aspergillus section Nigri reveals drivers in fungal speciation.</title>
        <authorList>
            <consortium name="DOE Joint Genome Institute"/>
            <person name="Vesth T.C."/>
            <person name="Nybo J."/>
            <person name="Theobald S."/>
            <person name="Brandl J."/>
            <person name="Frisvad J.C."/>
            <person name="Nielsen K.F."/>
            <person name="Lyhne E.K."/>
            <person name="Kogle M.E."/>
            <person name="Kuo A."/>
            <person name="Riley R."/>
            <person name="Clum A."/>
            <person name="Nolan M."/>
            <person name="Lipzen A."/>
            <person name="Salamov A."/>
            <person name="Henrissat B."/>
            <person name="Wiebenga A."/>
            <person name="De vries R.P."/>
            <person name="Grigoriev I.V."/>
            <person name="Mortensen U.H."/>
            <person name="Andersen M.R."/>
            <person name="Baker S.E."/>
        </authorList>
    </citation>
    <scope>NUCLEOTIDE SEQUENCE [LARGE SCALE GENOMIC DNA]</scope>
    <source>
        <strain evidence="3 4">CBS 707.79</strain>
    </source>
</reference>
<feature type="region of interest" description="Disordered" evidence="1">
    <location>
        <begin position="1"/>
        <end position="30"/>
    </location>
</feature>
<evidence type="ECO:0000313" key="3">
    <source>
        <dbReference type="EMBL" id="PYH93147.1"/>
    </source>
</evidence>
<proteinExistence type="predicted"/>
<dbReference type="AlphaFoldDB" id="A0A319DFV2"/>
<feature type="domain" description="HNH nuclease" evidence="2">
    <location>
        <begin position="137"/>
        <end position="234"/>
    </location>
</feature>
<dbReference type="Pfam" id="PF13391">
    <property type="entry name" value="HNH_2"/>
    <property type="match status" value="1"/>
</dbReference>
<dbReference type="EMBL" id="KZ825899">
    <property type="protein sequence ID" value="PYH93147.1"/>
    <property type="molecule type" value="Genomic_DNA"/>
</dbReference>
<evidence type="ECO:0000313" key="4">
    <source>
        <dbReference type="Proteomes" id="UP000247810"/>
    </source>
</evidence>
<name>A0A319DFV2_9EURO</name>
<dbReference type="InterPro" id="IPR003615">
    <property type="entry name" value="HNH_nuc"/>
</dbReference>
<evidence type="ECO:0000259" key="2">
    <source>
        <dbReference type="Pfam" id="PF13391"/>
    </source>
</evidence>
<feature type="compositionally biased region" description="Basic residues" evidence="1">
    <location>
        <begin position="1"/>
        <end position="10"/>
    </location>
</feature>
<accession>A0A319DFV2</accession>
<keyword evidence="4" id="KW-1185">Reference proteome</keyword>